<comment type="similarity">
    <text evidence="3">Belongs to the YIP1 family.</text>
</comment>
<evidence type="ECO:0000313" key="12">
    <source>
        <dbReference type="Proteomes" id="UP001327560"/>
    </source>
</evidence>
<dbReference type="Pfam" id="PF04893">
    <property type="entry name" value="Yip1"/>
    <property type="match status" value="1"/>
</dbReference>
<evidence type="ECO:0000256" key="6">
    <source>
        <dbReference type="ARBA" id="ARBA00023136"/>
    </source>
</evidence>
<dbReference type="GO" id="GO:0016020">
    <property type="term" value="C:membrane"/>
    <property type="evidence" value="ECO:0007669"/>
    <property type="project" value="UniProtKB-SubCell"/>
</dbReference>
<feature type="transmembrane region" description="Helical" evidence="9">
    <location>
        <begin position="261"/>
        <end position="283"/>
    </location>
</feature>
<proteinExistence type="inferred from homology"/>
<dbReference type="Pfam" id="PF05633">
    <property type="entry name" value="ROH1-like"/>
    <property type="match status" value="1"/>
</dbReference>
<dbReference type="AlphaFoldDB" id="A0AAQ3Q4P0"/>
<evidence type="ECO:0000256" key="5">
    <source>
        <dbReference type="ARBA" id="ARBA00022989"/>
    </source>
</evidence>
<accession>A0AAQ3Q4P0</accession>
<feature type="transmembrane region" description="Helical" evidence="9">
    <location>
        <begin position="743"/>
        <end position="762"/>
    </location>
</feature>
<dbReference type="InterPro" id="IPR006977">
    <property type="entry name" value="Yip1_dom"/>
</dbReference>
<name>A0AAQ3Q4P0_9LILI</name>
<keyword evidence="5 9" id="KW-1133">Transmembrane helix</keyword>
<feature type="transmembrane region" description="Helical" evidence="9">
    <location>
        <begin position="689"/>
        <end position="708"/>
    </location>
</feature>
<feature type="region of interest" description="Disordered" evidence="8">
    <location>
        <begin position="198"/>
        <end position="219"/>
    </location>
</feature>
<evidence type="ECO:0000256" key="1">
    <source>
        <dbReference type="ARBA" id="ARBA00004141"/>
    </source>
</evidence>
<feature type="transmembrane region" description="Helical" evidence="9">
    <location>
        <begin position="387"/>
        <end position="406"/>
    </location>
</feature>
<keyword evidence="4 9" id="KW-0812">Transmembrane</keyword>
<feature type="compositionally biased region" description="Low complexity" evidence="8">
    <location>
        <begin position="543"/>
        <end position="555"/>
    </location>
</feature>
<dbReference type="PANTHER" id="PTHR31509">
    <property type="entry name" value="BPS1-LIKE PROTEIN"/>
    <property type="match status" value="1"/>
</dbReference>
<evidence type="ECO:0000256" key="9">
    <source>
        <dbReference type="SAM" id="Phobius"/>
    </source>
</evidence>
<comment type="similarity">
    <text evidence="7">Belongs to the ROH1 family.</text>
</comment>
<feature type="domain" description="Yip1" evidence="10">
    <location>
        <begin position="624"/>
        <end position="757"/>
    </location>
</feature>
<evidence type="ECO:0000256" key="4">
    <source>
        <dbReference type="ARBA" id="ARBA00022692"/>
    </source>
</evidence>
<gene>
    <name evidence="11" type="ORF">Cni_G05167</name>
</gene>
<evidence type="ECO:0000256" key="3">
    <source>
        <dbReference type="ARBA" id="ARBA00010596"/>
    </source>
</evidence>
<feature type="transmembrane region" description="Helical" evidence="9">
    <location>
        <begin position="630"/>
        <end position="649"/>
    </location>
</feature>
<feature type="transmembrane region" description="Helical" evidence="9">
    <location>
        <begin position="655"/>
        <end position="677"/>
    </location>
</feature>
<feature type="compositionally biased region" description="Pro residues" evidence="8">
    <location>
        <begin position="556"/>
        <end position="566"/>
    </location>
</feature>
<evidence type="ECO:0000259" key="10">
    <source>
        <dbReference type="Pfam" id="PF04893"/>
    </source>
</evidence>
<protein>
    <recommendedName>
        <fullName evidence="10">Yip1 domain-containing protein</fullName>
    </recommendedName>
</protein>
<reference evidence="11 12" key="1">
    <citation type="submission" date="2023-10" db="EMBL/GenBank/DDBJ databases">
        <title>Chromosome-scale genome assembly provides insights into flower coloration mechanisms of Canna indica.</title>
        <authorList>
            <person name="Li C."/>
        </authorList>
    </citation>
    <scope>NUCLEOTIDE SEQUENCE [LARGE SCALE GENOMIC DNA]</scope>
    <source>
        <tissue evidence="11">Flower</tissue>
    </source>
</reference>
<comment type="subcellular location">
    <subcellularLocation>
        <location evidence="1">Membrane</location>
        <topology evidence="1">Multi-pass membrane protein</topology>
    </subcellularLocation>
    <subcellularLocation>
        <location evidence="2">Membrane</location>
        <topology evidence="2">Single-pass membrane protein</topology>
    </subcellularLocation>
</comment>
<keyword evidence="6 9" id="KW-0472">Membrane</keyword>
<dbReference type="Proteomes" id="UP001327560">
    <property type="component" value="Chromosome 2"/>
</dbReference>
<feature type="region of interest" description="Disordered" evidence="8">
    <location>
        <begin position="543"/>
        <end position="589"/>
    </location>
</feature>
<feature type="transmembrane region" description="Helical" evidence="9">
    <location>
        <begin position="440"/>
        <end position="458"/>
    </location>
</feature>
<dbReference type="InterPro" id="IPR008511">
    <property type="entry name" value="ROH1-like"/>
</dbReference>
<sequence length="763" mass="83832">MPAMDYQGSSVPFASIGRSILSIRREQVHSLEGGHHDSPYAHESELDAFQKHLTELFVDLSASTTGDEVLSLSWLCKLLDGFLVCQEEFRMILFSCKESRQAQLSRPPLDRFLSDFFDRAVKALDVCNAVRDGVDQLRRWRQLLQIAIAALAGCGGDRPLGEGQLRRARKALADLTILMLDDKEATGGSSLNLRNRSFGRAGKDPPHHHRVGSGGSASSVGHYRSLSWSVSRSWSAARQLQAIGNNLTAPRANEVTATSGLVVPVFSMSTVLFFVMWVLVAAIPCQDRGLQTHFSVPRNFQWAASITSLHERILEESKRKDRKNSCGLLKEIHQMEKCSRQLAELLDQLEFPLTDEKEMELKQGVEELLEVCNSLKEGLDPLERQEFYLVSIWLIALVTVLIRILMQSVVWDIAGTSSKAALATSEYRCKHGTNDNNRSALALVLLVLLLLLLLPVSLQIPNQPTPSPSLPPPIARLRAHCRCPATMSQGDTIPLHSSSQSDIDEIENLIRAGAHSATVLPARPPSPPRAYIPVSHSYVPSPVAPSPSYNKTPPFTTHPPPPPPLPTSGSPRPGGGVATDGFGSPPDTLTEPVWDTVKRDLTRIVTNLKLVVFPNPFREDPGKALKDWDLWGPFFFIIFLGLTLSWSASVKKSEVFAVAFAVLAAGAVILTLNALLLGGQIIFFQSLSLLGYCLFPLDIGALICLLKSNVVMKMVVVSITLAWSSWAAYPFMSAAVNPRRKALALYPVFLMYISVGFFIIAID</sequence>
<feature type="transmembrane region" description="Helical" evidence="9">
    <location>
        <begin position="714"/>
        <end position="731"/>
    </location>
</feature>
<organism evidence="11 12">
    <name type="scientific">Canna indica</name>
    <name type="common">Indian-shot</name>
    <dbReference type="NCBI Taxonomy" id="4628"/>
    <lineage>
        <taxon>Eukaryota</taxon>
        <taxon>Viridiplantae</taxon>
        <taxon>Streptophyta</taxon>
        <taxon>Embryophyta</taxon>
        <taxon>Tracheophyta</taxon>
        <taxon>Spermatophyta</taxon>
        <taxon>Magnoliopsida</taxon>
        <taxon>Liliopsida</taxon>
        <taxon>Zingiberales</taxon>
        <taxon>Cannaceae</taxon>
        <taxon>Canna</taxon>
    </lineage>
</organism>
<evidence type="ECO:0000256" key="7">
    <source>
        <dbReference type="ARBA" id="ARBA00035114"/>
    </source>
</evidence>
<evidence type="ECO:0000256" key="2">
    <source>
        <dbReference type="ARBA" id="ARBA00004167"/>
    </source>
</evidence>
<evidence type="ECO:0000313" key="11">
    <source>
        <dbReference type="EMBL" id="WOK96460.1"/>
    </source>
</evidence>
<keyword evidence="12" id="KW-1185">Reference proteome</keyword>
<evidence type="ECO:0000256" key="8">
    <source>
        <dbReference type="SAM" id="MobiDB-lite"/>
    </source>
</evidence>
<dbReference type="EMBL" id="CP136891">
    <property type="protein sequence ID" value="WOK96460.1"/>
    <property type="molecule type" value="Genomic_DNA"/>
</dbReference>